<organism evidence="1 2">
    <name type="scientific">Trifolium medium</name>
    <dbReference type="NCBI Taxonomy" id="97028"/>
    <lineage>
        <taxon>Eukaryota</taxon>
        <taxon>Viridiplantae</taxon>
        <taxon>Streptophyta</taxon>
        <taxon>Embryophyta</taxon>
        <taxon>Tracheophyta</taxon>
        <taxon>Spermatophyta</taxon>
        <taxon>Magnoliopsida</taxon>
        <taxon>eudicotyledons</taxon>
        <taxon>Gunneridae</taxon>
        <taxon>Pentapetalae</taxon>
        <taxon>rosids</taxon>
        <taxon>fabids</taxon>
        <taxon>Fabales</taxon>
        <taxon>Fabaceae</taxon>
        <taxon>Papilionoideae</taxon>
        <taxon>50 kb inversion clade</taxon>
        <taxon>NPAAA clade</taxon>
        <taxon>Hologalegina</taxon>
        <taxon>IRL clade</taxon>
        <taxon>Trifolieae</taxon>
        <taxon>Trifolium</taxon>
    </lineage>
</organism>
<dbReference type="Proteomes" id="UP000265520">
    <property type="component" value="Unassembled WGS sequence"/>
</dbReference>
<name>A0A392S9M7_9FABA</name>
<evidence type="ECO:0000313" key="1">
    <source>
        <dbReference type="EMBL" id="MCI45591.1"/>
    </source>
</evidence>
<proteinExistence type="predicted"/>
<accession>A0A392S9M7</accession>
<dbReference type="EMBL" id="LXQA010346124">
    <property type="protein sequence ID" value="MCI45591.1"/>
    <property type="molecule type" value="Genomic_DNA"/>
</dbReference>
<reference evidence="1 2" key="1">
    <citation type="journal article" date="2018" name="Front. Plant Sci.">
        <title>Red Clover (Trifolium pratense) and Zigzag Clover (T. medium) - A Picture of Genomic Similarities and Differences.</title>
        <authorList>
            <person name="Dluhosova J."/>
            <person name="Istvanek J."/>
            <person name="Nedelnik J."/>
            <person name="Repkova J."/>
        </authorList>
    </citation>
    <scope>NUCLEOTIDE SEQUENCE [LARGE SCALE GENOMIC DNA]</scope>
    <source>
        <strain evidence="2">cv. 10/8</strain>
        <tissue evidence="1">Leaf</tissue>
    </source>
</reference>
<dbReference type="AlphaFoldDB" id="A0A392S9M7"/>
<sequence>MIVDGGSDGVGFVVLMIVVEDLKFIDGEWWFEYGGEG</sequence>
<evidence type="ECO:0000313" key="2">
    <source>
        <dbReference type="Proteomes" id="UP000265520"/>
    </source>
</evidence>
<comment type="caution">
    <text evidence="1">The sequence shown here is derived from an EMBL/GenBank/DDBJ whole genome shotgun (WGS) entry which is preliminary data.</text>
</comment>
<keyword evidence="2" id="KW-1185">Reference proteome</keyword>
<feature type="non-terminal residue" evidence="1">
    <location>
        <position position="37"/>
    </location>
</feature>
<protein>
    <submittedName>
        <fullName evidence="1">Uncharacterized protein</fullName>
    </submittedName>
</protein>